<dbReference type="SUPFAM" id="SSF55874">
    <property type="entry name" value="ATPase domain of HSP90 chaperone/DNA topoisomerase II/histidine kinase"/>
    <property type="match status" value="1"/>
</dbReference>
<dbReference type="RefSeq" id="WP_093327551.1">
    <property type="nucleotide sequence ID" value="NZ_AP027363.1"/>
</dbReference>
<proteinExistence type="predicted"/>
<dbReference type="PANTHER" id="PTHR34220:SF7">
    <property type="entry name" value="SENSOR HISTIDINE KINASE YPDA"/>
    <property type="match status" value="1"/>
</dbReference>
<organism evidence="3 4">
    <name type="scientific">Thalassotalea agarivorans</name>
    <name type="common">Thalassomonas agarivorans</name>
    <dbReference type="NCBI Taxonomy" id="349064"/>
    <lineage>
        <taxon>Bacteria</taxon>
        <taxon>Pseudomonadati</taxon>
        <taxon>Pseudomonadota</taxon>
        <taxon>Gammaproteobacteria</taxon>
        <taxon>Alteromonadales</taxon>
        <taxon>Colwelliaceae</taxon>
        <taxon>Thalassotalea</taxon>
    </lineage>
</organism>
<keyword evidence="3" id="KW-0418">Kinase</keyword>
<protein>
    <submittedName>
        <fullName evidence="3">Histidine kinase</fullName>
    </submittedName>
</protein>
<gene>
    <name evidence="3" type="ORF">SAMN05660429_00594</name>
</gene>
<evidence type="ECO:0000256" key="1">
    <source>
        <dbReference type="SAM" id="Phobius"/>
    </source>
</evidence>
<feature type="transmembrane region" description="Helical" evidence="1">
    <location>
        <begin position="12"/>
        <end position="29"/>
    </location>
</feature>
<feature type="transmembrane region" description="Helical" evidence="1">
    <location>
        <begin position="116"/>
        <end position="137"/>
    </location>
</feature>
<feature type="transmembrane region" description="Helical" evidence="1">
    <location>
        <begin position="41"/>
        <end position="62"/>
    </location>
</feature>
<evidence type="ECO:0000313" key="4">
    <source>
        <dbReference type="Proteomes" id="UP000199308"/>
    </source>
</evidence>
<dbReference type="GO" id="GO:0016020">
    <property type="term" value="C:membrane"/>
    <property type="evidence" value="ECO:0007669"/>
    <property type="project" value="InterPro"/>
</dbReference>
<dbReference type="InterPro" id="IPR050640">
    <property type="entry name" value="Bact_2-comp_sensor_kinase"/>
</dbReference>
<dbReference type="GO" id="GO:0000155">
    <property type="term" value="F:phosphorelay sensor kinase activity"/>
    <property type="evidence" value="ECO:0007669"/>
    <property type="project" value="InterPro"/>
</dbReference>
<dbReference type="Pfam" id="PF06580">
    <property type="entry name" value="His_kinase"/>
    <property type="match status" value="1"/>
</dbReference>
<sequence length="350" mass="39273">MSKTNKSAKTFYIAQLIGWLLFAVFNLFARQYFVHFNTAELVNSLVLAANLFVITSLLRVYYKKVFNLAKLLKCFGHLIIGSILGCIASLLMYAAIVYPNLSLLFDVEINNFFQQLLMSSPVIFMLILMWSIIYLVFKKQFALNRAQAKQKALKTSLNEAKLDILLSQLNPHFLFNAINNIRALTLEDSHKARDMLTTLSEVMRYTMQIDKAPLISLEEEIEVVKHYVALNQLQFDNKLDVQYHIDAETTGFSLPPMILQLLVENAIKHGIGRIKEGGQVVISTSITDDGWQLVVDNSGQLKPADGKGIGLKNIRQRLAHVYGSAATFSIENSQVGVTATVNLPIGNNND</sequence>
<dbReference type="OrthoDB" id="5477453at2"/>
<evidence type="ECO:0000313" key="3">
    <source>
        <dbReference type="EMBL" id="SES85418.1"/>
    </source>
</evidence>
<accession>A0A1H9ZUI4</accession>
<dbReference type="InterPro" id="IPR010559">
    <property type="entry name" value="Sig_transdc_His_kin_internal"/>
</dbReference>
<dbReference type="EMBL" id="FOHK01000002">
    <property type="protein sequence ID" value="SES85418.1"/>
    <property type="molecule type" value="Genomic_DNA"/>
</dbReference>
<keyword evidence="4" id="KW-1185">Reference proteome</keyword>
<feature type="domain" description="Signal transduction histidine kinase internal region" evidence="2">
    <location>
        <begin position="160"/>
        <end position="239"/>
    </location>
</feature>
<keyword evidence="3" id="KW-0808">Transferase</keyword>
<dbReference type="STRING" id="349064.SAMN05660429_00594"/>
<dbReference type="AlphaFoldDB" id="A0A1H9ZUI4"/>
<evidence type="ECO:0000259" key="2">
    <source>
        <dbReference type="Pfam" id="PF06580"/>
    </source>
</evidence>
<dbReference type="InterPro" id="IPR036890">
    <property type="entry name" value="HATPase_C_sf"/>
</dbReference>
<dbReference type="PANTHER" id="PTHR34220">
    <property type="entry name" value="SENSOR HISTIDINE KINASE YPDA"/>
    <property type="match status" value="1"/>
</dbReference>
<dbReference type="Gene3D" id="3.30.565.10">
    <property type="entry name" value="Histidine kinase-like ATPase, C-terminal domain"/>
    <property type="match status" value="1"/>
</dbReference>
<keyword evidence="1" id="KW-0472">Membrane</keyword>
<keyword evidence="1" id="KW-1133">Transmembrane helix</keyword>
<dbReference type="Proteomes" id="UP000199308">
    <property type="component" value="Unassembled WGS sequence"/>
</dbReference>
<reference evidence="3 4" key="1">
    <citation type="submission" date="2016-10" db="EMBL/GenBank/DDBJ databases">
        <authorList>
            <person name="de Groot N.N."/>
        </authorList>
    </citation>
    <scope>NUCLEOTIDE SEQUENCE [LARGE SCALE GENOMIC DNA]</scope>
    <source>
        <strain evidence="3 4">DSM 19706</strain>
    </source>
</reference>
<feature type="transmembrane region" description="Helical" evidence="1">
    <location>
        <begin position="74"/>
        <end position="96"/>
    </location>
</feature>
<name>A0A1H9ZUI4_THASX</name>
<keyword evidence="1" id="KW-0812">Transmembrane</keyword>